<feature type="transmembrane region" description="Helical" evidence="2">
    <location>
        <begin position="126"/>
        <end position="151"/>
    </location>
</feature>
<dbReference type="Pfam" id="PF00563">
    <property type="entry name" value="EAL"/>
    <property type="match status" value="1"/>
</dbReference>
<dbReference type="SMART" id="SM00052">
    <property type="entry name" value="EAL"/>
    <property type="match status" value="1"/>
</dbReference>
<feature type="transmembrane region" description="Helical" evidence="2">
    <location>
        <begin position="66"/>
        <end position="82"/>
    </location>
</feature>
<evidence type="ECO:0000259" key="4">
    <source>
        <dbReference type="PROSITE" id="PS50887"/>
    </source>
</evidence>
<feature type="domain" description="EAL" evidence="3">
    <location>
        <begin position="447"/>
        <end position="705"/>
    </location>
</feature>
<dbReference type="Gene3D" id="3.20.20.450">
    <property type="entry name" value="EAL domain"/>
    <property type="match status" value="1"/>
</dbReference>
<keyword evidence="2" id="KW-1133">Transmembrane helix</keyword>
<feature type="transmembrane region" description="Helical" evidence="2">
    <location>
        <begin position="176"/>
        <end position="199"/>
    </location>
</feature>
<dbReference type="CDD" id="cd01948">
    <property type="entry name" value="EAL"/>
    <property type="match status" value="1"/>
</dbReference>
<dbReference type="InterPro" id="IPR029787">
    <property type="entry name" value="Nucleotide_cyclase"/>
</dbReference>
<gene>
    <name evidence="5" type="ORF">AB2L28_05455</name>
</gene>
<accession>A0ABV4I260</accession>
<dbReference type="PANTHER" id="PTHR44757:SF2">
    <property type="entry name" value="BIOFILM ARCHITECTURE MAINTENANCE PROTEIN MBAA"/>
    <property type="match status" value="1"/>
</dbReference>
<feature type="transmembrane region" description="Helical" evidence="2">
    <location>
        <begin position="94"/>
        <end position="114"/>
    </location>
</feature>
<dbReference type="PANTHER" id="PTHR44757">
    <property type="entry name" value="DIGUANYLATE CYCLASE DGCP"/>
    <property type="match status" value="1"/>
</dbReference>
<reference evidence="5 6" key="1">
    <citation type="submission" date="2024-07" db="EMBL/GenBank/DDBJ databases">
        <authorList>
            <person name="Thanompreechachai J."/>
            <person name="Duangmal K."/>
        </authorList>
    </citation>
    <scope>NUCLEOTIDE SEQUENCE [LARGE SCALE GENOMIC DNA]</scope>
    <source>
        <strain evidence="5 6">TBRC 1896</strain>
    </source>
</reference>
<evidence type="ECO:0000313" key="6">
    <source>
        <dbReference type="Proteomes" id="UP001566476"/>
    </source>
</evidence>
<name>A0ABV4I260_9ACTN</name>
<feature type="domain" description="GGDEF" evidence="4">
    <location>
        <begin position="248"/>
        <end position="414"/>
    </location>
</feature>
<organism evidence="5 6">
    <name type="scientific">Kineococcus mangrovi</name>
    <dbReference type="NCBI Taxonomy" id="1660183"/>
    <lineage>
        <taxon>Bacteria</taxon>
        <taxon>Bacillati</taxon>
        <taxon>Actinomycetota</taxon>
        <taxon>Actinomycetes</taxon>
        <taxon>Kineosporiales</taxon>
        <taxon>Kineosporiaceae</taxon>
        <taxon>Kineococcus</taxon>
    </lineage>
</organism>
<feature type="region of interest" description="Disordered" evidence="1">
    <location>
        <begin position="440"/>
        <end position="460"/>
    </location>
</feature>
<proteinExistence type="predicted"/>
<dbReference type="SUPFAM" id="SSF141868">
    <property type="entry name" value="EAL domain-like"/>
    <property type="match status" value="1"/>
</dbReference>
<dbReference type="InterPro" id="IPR052155">
    <property type="entry name" value="Biofilm_reg_signaling"/>
</dbReference>
<dbReference type="CDD" id="cd01949">
    <property type="entry name" value="GGDEF"/>
    <property type="match status" value="1"/>
</dbReference>
<keyword evidence="2" id="KW-0472">Membrane</keyword>
<dbReference type="InterPro" id="IPR035919">
    <property type="entry name" value="EAL_sf"/>
</dbReference>
<evidence type="ECO:0000313" key="5">
    <source>
        <dbReference type="EMBL" id="MEZ0491679.1"/>
    </source>
</evidence>
<dbReference type="Gene3D" id="3.30.70.270">
    <property type="match status" value="1"/>
</dbReference>
<protein>
    <submittedName>
        <fullName evidence="5">Bifunctional diguanylate cyclase/phosphodiesterase</fullName>
    </submittedName>
</protein>
<evidence type="ECO:0000259" key="3">
    <source>
        <dbReference type="PROSITE" id="PS50883"/>
    </source>
</evidence>
<keyword evidence="6" id="KW-1185">Reference proteome</keyword>
<dbReference type="InterPro" id="IPR043128">
    <property type="entry name" value="Rev_trsase/Diguanyl_cyclase"/>
</dbReference>
<dbReference type="NCBIfam" id="TIGR00254">
    <property type="entry name" value="GGDEF"/>
    <property type="match status" value="1"/>
</dbReference>
<evidence type="ECO:0000256" key="1">
    <source>
        <dbReference type="SAM" id="MobiDB-lite"/>
    </source>
</evidence>
<comment type="caution">
    <text evidence="5">The sequence shown here is derived from an EMBL/GenBank/DDBJ whole genome shotgun (WGS) entry which is preliminary data.</text>
</comment>
<dbReference type="SUPFAM" id="SSF55073">
    <property type="entry name" value="Nucleotide cyclase"/>
    <property type="match status" value="1"/>
</dbReference>
<evidence type="ECO:0000256" key="2">
    <source>
        <dbReference type="SAM" id="Phobius"/>
    </source>
</evidence>
<dbReference type="Pfam" id="PF00990">
    <property type="entry name" value="GGDEF"/>
    <property type="match status" value="2"/>
</dbReference>
<dbReference type="SMART" id="SM00267">
    <property type="entry name" value="GGDEF"/>
    <property type="match status" value="1"/>
</dbReference>
<dbReference type="InterPro" id="IPR000160">
    <property type="entry name" value="GGDEF_dom"/>
</dbReference>
<sequence length="715" mass="76098">MKVTTEVTAEVAAEVAAGAEPWRLPGRSRLPEPVWRVRHRWVTTVLLVHLPVLLGWAVAHHASTDTLLTLCAPAALYLAAAMETLSRGRLPLPPVLASCAAAAGLMACSSFLVAVSGGYIEAHFHFFVMIPVVALYEDWAPFAVAAAIVLLEHGVVGTLWPHKVYGHAALHGEHPWLFAAIHAGFVVAACLGSLTAWTLSERARTAQQRLLRQLHHRTRHDDLTGLANRTGLSEALDAALTAAQATGTPVSVLVMDLDHFKTVNDTLGHSAGDDLLREVAARATASLTETLTGALTESLSGTTSPDALTVRLGGDEFAVLLPGLDAGRALQLAQHLRRGIGRATTLLGTTVSTSVSIGVASRCVPPAPHQPGTDQPAVSAADERAAMAEQLLREADVAMYVAKTSGSGTSLYDPTHDQHTTERLAALNDFQQALDSDAALAQQPGGRPGGGPGPRPGQEDDRQIVVHLQPKVSVSTGRLLGVEALARWNHPTRGVLPPSEFIAMATSPDLSEAFTTRVLEAALAQCGTWLRAGYEVPVSINVTAHCLPRLALPMRLLDALGRHGVPPRLLCLELTEDILVADPETTAQVLTSLRHTGIRCSVDDFGTGFSSLSYLRRLPLDELKIDRSFVLGMFPHGPDGAVDDVVVGAVIDLGHRLGVHVVAEGVEHQRELDVLTRLGCDSVQGYLHSPPVPAAAFPQHLLETSRTTRPHRLPV</sequence>
<dbReference type="Proteomes" id="UP001566476">
    <property type="component" value="Unassembled WGS sequence"/>
</dbReference>
<dbReference type="PROSITE" id="PS50883">
    <property type="entry name" value="EAL"/>
    <property type="match status" value="1"/>
</dbReference>
<dbReference type="EMBL" id="JBGGTQ010000002">
    <property type="protein sequence ID" value="MEZ0491679.1"/>
    <property type="molecule type" value="Genomic_DNA"/>
</dbReference>
<dbReference type="InterPro" id="IPR001633">
    <property type="entry name" value="EAL_dom"/>
</dbReference>
<keyword evidence="2" id="KW-0812">Transmembrane</keyword>
<dbReference type="PROSITE" id="PS50887">
    <property type="entry name" value="GGDEF"/>
    <property type="match status" value="1"/>
</dbReference>
<feature type="transmembrane region" description="Helical" evidence="2">
    <location>
        <begin position="41"/>
        <end position="59"/>
    </location>
</feature>
<dbReference type="RefSeq" id="WP_370717709.1">
    <property type="nucleotide sequence ID" value="NZ_JBGGTQ010000002.1"/>
</dbReference>